<dbReference type="Proteomes" id="UP000759443">
    <property type="component" value="Unassembled WGS sequence"/>
</dbReference>
<keyword evidence="2" id="KW-1185">Reference proteome</keyword>
<dbReference type="RefSeq" id="WP_209943061.1">
    <property type="nucleotide sequence ID" value="NZ_JAGGJU010000003.1"/>
</dbReference>
<protein>
    <submittedName>
        <fullName evidence="1">Uncharacterized protein</fullName>
    </submittedName>
</protein>
<reference evidence="1 2" key="1">
    <citation type="submission" date="2021-03" db="EMBL/GenBank/DDBJ databases">
        <title>Genomic Encyclopedia of Type Strains, Phase IV (KMG-IV): sequencing the most valuable type-strain genomes for metagenomic binning, comparative biology and taxonomic classification.</title>
        <authorList>
            <person name="Goeker M."/>
        </authorList>
    </citation>
    <scope>NUCLEOTIDE SEQUENCE [LARGE SCALE GENOMIC DNA]</scope>
    <source>
        <strain evidence="1 2">DSM 21600</strain>
    </source>
</reference>
<name>A0ABS4DVJ2_9HYPH</name>
<proteinExistence type="predicted"/>
<comment type="caution">
    <text evidence="1">The sequence shown here is derived from an EMBL/GenBank/DDBJ whole genome shotgun (WGS) entry which is preliminary data.</text>
</comment>
<sequence length="141" mass="15501">MREKPVSAELQSCIWIRLNCLRRPIRNAFGGTGQSRRREPDLVPSIATEIAQGVQRQFDVTLGREAASEADVIAETKAALLFISDEMAKQWAGREPKVADKAGHDIAALLQLALMDRFTFVAKPLAPVKPGAQMWCGLAED</sequence>
<evidence type="ECO:0000313" key="2">
    <source>
        <dbReference type="Proteomes" id="UP000759443"/>
    </source>
</evidence>
<dbReference type="EMBL" id="JAGGJU010000003">
    <property type="protein sequence ID" value="MBP1849711.1"/>
    <property type="molecule type" value="Genomic_DNA"/>
</dbReference>
<accession>A0ABS4DVJ2</accession>
<gene>
    <name evidence="1" type="ORF">J2Z17_001132</name>
</gene>
<organism evidence="1 2">
    <name type="scientific">Rhizobium halophytocola</name>
    <dbReference type="NCBI Taxonomy" id="735519"/>
    <lineage>
        <taxon>Bacteria</taxon>
        <taxon>Pseudomonadati</taxon>
        <taxon>Pseudomonadota</taxon>
        <taxon>Alphaproteobacteria</taxon>
        <taxon>Hyphomicrobiales</taxon>
        <taxon>Rhizobiaceae</taxon>
        <taxon>Rhizobium/Agrobacterium group</taxon>
        <taxon>Rhizobium</taxon>
    </lineage>
</organism>
<evidence type="ECO:0000313" key="1">
    <source>
        <dbReference type="EMBL" id="MBP1849711.1"/>
    </source>
</evidence>